<keyword evidence="2" id="KW-0472">Membrane</keyword>
<evidence type="ECO:0000256" key="2">
    <source>
        <dbReference type="SAM" id="Phobius"/>
    </source>
</evidence>
<name>A0ABR2Z155_9CHLO</name>
<feature type="compositionally biased region" description="Basic and acidic residues" evidence="1">
    <location>
        <begin position="221"/>
        <end position="244"/>
    </location>
</feature>
<keyword evidence="2" id="KW-0812">Transmembrane</keyword>
<evidence type="ECO:0000313" key="4">
    <source>
        <dbReference type="Proteomes" id="UP001491310"/>
    </source>
</evidence>
<feature type="compositionally biased region" description="Low complexity" evidence="1">
    <location>
        <begin position="134"/>
        <end position="178"/>
    </location>
</feature>
<comment type="caution">
    <text evidence="3">The sequence shown here is derived from an EMBL/GenBank/DDBJ whole genome shotgun (WGS) entry which is preliminary data.</text>
</comment>
<sequence>MKPKSKPVFGDAQRRETNDRLLPSTWDCKPGGTLSNKRMRRFIISATFLIVGFLSAAAFDSSDLEVYPGRSLLHDHDDHKTDYGCQCKNANWYCYGYCNIGTTSGDSQGCIHDCLVCCGWGGAPASSPPPADMQPMATPDATPAAAAAPAAAPAAPADQQPADTQQTPAAPKTPAAPAGLTKSTSASPPIRVVNSGRRLQQKSSPPPSSPSGGGWGGNKGGDWHGDGHKDGGDWGHKDDGHKDPNQCWNSFWSKYPWKK</sequence>
<dbReference type="Proteomes" id="UP001491310">
    <property type="component" value="Unassembled WGS sequence"/>
</dbReference>
<feature type="compositionally biased region" description="Gly residues" evidence="1">
    <location>
        <begin position="211"/>
        <end position="220"/>
    </location>
</feature>
<gene>
    <name evidence="3" type="ORF">WJX75_006597</name>
</gene>
<feature type="transmembrane region" description="Helical" evidence="2">
    <location>
        <begin position="42"/>
        <end position="59"/>
    </location>
</feature>
<protein>
    <submittedName>
        <fullName evidence="3">Uncharacterized protein</fullName>
    </submittedName>
</protein>
<organism evidence="3 4">
    <name type="scientific">Coccomyxa subellipsoidea</name>
    <dbReference type="NCBI Taxonomy" id="248742"/>
    <lineage>
        <taxon>Eukaryota</taxon>
        <taxon>Viridiplantae</taxon>
        <taxon>Chlorophyta</taxon>
        <taxon>core chlorophytes</taxon>
        <taxon>Trebouxiophyceae</taxon>
        <taxon>Trebouxiophyceae incertae sedis</taxon>
        <taxon>Coccomyxaceae</taxon>
        <taxon>Coccomyxa</taxon>
    </lineage>
</organism>
<keyword evidence="4" id="KW-1185">Reference proteome</keyword>
<reference evidence="3 4" key="1">
    <citation type="journal article" date="2024" name="Nat. Commun.">
        <title>Phylogenomics reveals the evolutionary origins of lichenization in chlorophyte algae.</title>
        <authorList>
            <person name="Puginier C."/>
            <person name="Libourel C."/>
            <person name="Otte J."/>
            <person name="Skaloud P."/>
            <person name="Haon M."/>
            <person name="Grisel S."/>
            <person name="Petersen M."/>
            <person name="Berrin J.G."/>
            <person name="Delaux P.M."/>
            <person name="Dal Grande F."/>
            <person name="Keller J."/>
        </authorList>
    </citation>
    <scope>NUCLEOTIDE SEQUENCE [LARGE SCALE GENOMIC DNA]</scope>
    <source>
        <strain evidence="3 4">SAG 216-7</strain>
    </source>
</reference>
<proteinExistence type="predicted"/>
<keyword evidence="2" id="KW-1133">Transmembrane helix</keyword>
<accession>A0ABR2Z155</accession>
<feature type="region of interest" description="Disordered" evidence="1">
    <location>
        <begin position="127"/>
        <end position="259"/>
    </location>
</feature>
<evidence type="ECO:0000256" key="1">
    <source>
        <dbReference type="SAM" id="MobiDB-lite"/>
    </source>
</evidence>
<evidence type="ECO:0000313" key="3">
    <source>
        <dbReference type="EMBL" id="KAK9917624.1"/>
    </source>
</evidence>
<dbReference type="EMBL" id="JALJOT010000002">
    <property type="protein sequence ID" value="KAK9917624.1"/>
    <property type="molecule type" value="Genomic_DNA"/>
</dbReference>